<feature type="region of interest" description="Disordered" evidence="1">
    <location>
        <begin position="16"/>
        <end position="200"/>
    </location>
</feature>
<dbReference type="PANTHER" id="PTHR34153:SF2">
    <property type="entry name" value="SI:CH211-262H13.3-RELATED"/>
    <property type="match status" value="1"/>
</dbReference>
<accession>A0AAQ4DJ65</accession>
<gene>
    <name evidence="2" type="ORF">V5799_026228</name>
</gene>
<keyword evidence="3" id="KW-1185">Reference proteome</keyword>
<proteinExistence type="predicted"/>
<evidence type="ECO:0000256" key="1">
    <source>
        <dbReference type="SAM" id="MobiDB-lite"/>
    </source>
</evidence>
<evidence type="ECO:0000313" key="2">
    <source>
        <dbReference type="EMBL" id="KAK8762505.1"/>
    </source>
</evidence>
<feature type="compositionally biased region" description="Polar residues" evidence="1">
    <location>
        <begin position="181"/>
        <end position="194"/>
    </location>
</feature>
<dbReference type="EMBL" id="JARKHS020030032">
    <property type="protein sequence ID" value="KAK8762505.1"/>
    <property type="molecule type" value="Genomic_DNA"/>
</dbReference>
<feature type="compositionally biased region" description="Low complexity" evidence="1">
    <location>
        <begin position="80"/>
        <end position="89"/>
    </location>
</feature>
<protein>
    <recommendedName>
        <fullName evidence="4">DUF4806 domain-containing protein</fullName>
    </recommendedName>
</protein>
<dbReference type="Proteomes" id="UP001321473">
    <property type="component" value="Unassembled WGS sequence"/>
</dbReference>
<evidence type="ECO:0000313" key="3">
    <source>
        <dbReference type="Proteomes" id="UP001321473"/>
    </source>
</evidence>
<sequence>MVVQAFDTYAEARLRLRRAEDTSDLQSDYDLGRGKRKRNTKRFQESENDDEEYRHPPSPPLSMFKKARDKRMQRSKTQRLHSLQSSQQSGHNGESDAEMQRIHSPRCSGMQVPSSSGYAAASSTGVQQRPEQTGGWRAPWSESHSNRWAQADTMYSPPTNSSVPDGRFRSAPRAGSDERSYASSPGSSVANTSRPSEHEKHKLRLLQTILMRVEHQGQQLDAILQRLSSSAPQSSCTTEDVLQQPFGDIESFEIFDSKLSENDSLKTRLLHQLSGLGGTSIGSATRRMLSLLLSPKVAIKFSWLGQKGKKVFSALNVADIICRAIKKNFAEATRNDVESVIKVWLRHSGDKLKKLELKAANVQQEACAMLSDYSD</sequence>
<feature type="compositionally biased region" description="Basic residues" evidence="1">
    <location>
        <begin position="65"/>
        <end position="79"/>
    </location>
</feature>
<name>A0AAQ4DJ65_AMBAM</name>
<organism evidence="2 3">
    <name type="scientific">Amblyomma americanum</name>
    <name type="common">Lone star tick</name>
    <dbReference type="NCBI Taxonomy" id="6943"/>
    <lineage>
        <taxon>Eukaryota</taxon>
        <taxon>Metazoa</taxon>
        <taxon>Ecdysozoa</taxon>
        <taxon>Arthropoda</taxon>
        <taxon>Chelicerata</taxon>
        <taxon>Arachnida</taxon>
        <taxon>Acari</taxon>
        <taxon>Parasitiformes</taxon>
        <taxon>Ixodida</taxon>
        <taxon>Ixodoidea</taxon>
        <taxon>Ixodidae</taxon>
        <taxon>Amblyomminae</taxon>
        <taxon>Amblyomma</taxon>
    </lineage>
</organism>
<evidence type="ECO:0008006" key="4">
    <source>
        <dbReference type="Google" id="ProtNLM"/>
    </source>
</evidence>
<dbReference type="AlphaFoldDB" id="A0AAQ4DJ65"/>
<reference evidence="2 3" key="1">
    <citation type="journal article" date="2023" name="Arcadia Sci">
        <title>De novo assembly of a long-read Amblyomma americanum tick genome.</title>
        <authorList>
            <person name="Chou S."/>
            <person name="Poskanzer K.E."/>
            <person name="Rollins M."/>
            <person name="Thuy-Boun P.S."/>
        </authorList>
    </citation>
    <scope>NUCLEOTIDE SEQUENCE [LARGE SCALE GENOMIC DNA]</scope>
    <source>
        <strain evidence="2">F_SG_1</strain>
        <tissue evidence="2">Salivary glands</tissue>
    </source>
</reference>
<dbReference type="PANTHER" id="PTHR34153">
    <property type="entry name" value="SI:CH211-262H13.3-RELATED-RELATED"/>
    <property type="match status" value="1"/>
</dbReference>
<feature type="compositionally biased region" description="Low complexity" evidence="1">
    <location>
        <begin position="114"/>
        <end position="123"/>
    </location>
</feature>
<comment type="caution">
    <text evidence="2">The sequence shown here is derived from an EMBL/GenBank/DDBJ whole genome shotgun (WGS) entry which is preliminary data.</text>
</comment>